<dbReference type="SMART" id="SM00418">
    <property type="entry name" value="HTH_ARSR"/>
    <property type="match status" value="1"/>
</dbReference>
<dbReference type="CDD" id="cd00090">
    <property type="entry name" value="HTH_ARSR"/>
    <property type="match status" value="1"/>
</dbReference>
<dbReference type="EMBL" id="CP007139">
    <property type="protein sequence ID" value="AIE84477.1"/>
    <property type="molecule type" value="Genomic_DNA"/>
</dbReference>
<name>A0A068NM31_FIMGI</name>
<dbReference type="Proteomes" id="UP000027982">
    <property type="component" value="Chromosome"/>
</dbReference>
<proteinExistence type="predicted"/>
<keyword evidence="3" id="KW-1185">Reference proteome</keyword>
<dbReference type="SUPFAM" id="SSF46785">
    <property type="entry name" value="Winged helix' DNA-binding domain"/>
    <property type="match status" value="1"/>
</dbReference>
<organism evidence="2 3">
    <name type="scientific">Fimbriimonas ginsengisoli Gsoil 348</name>
    <dbReference type="NCBI Taxonomy" id="661478"/>
    <lineage>
        <taxon>Bacteria</taxon>
        <taxon>Bacillati</taxon>
        <taxon>Armatimonadota</taxon>
        <taxon>Fimbriimonadia</taxon>
        <taxon>Fimbriimonadales</taxon>
        <taxon>Fimbriimonadaceae</taxon>
        <taxon>Fimbriimonas</taxon>
    </lineage>
</organism>
<dbReference type="Gene3D" id="6.10.140.2180">
    <property type="match status" value="1"/>
</dbReference>
<dbReference type="InterPro" id="IPR001845">
    <property type="entry name" value="HTH_ArsR_DNA-bd_dom"/>
</dbReference>
<dbReference type="Pfam" id="PF12840">
    <property type="entry name" value="HTH_20"/>
    <property type="match status" value="1"/>
</dbReference>
<dbReference type="GO" id="GO:0003700">
    <property type="term" value="F:DNA-binding transcription factor activity"/>
    <property type="evidence" value="ECO:0007669"/>
    <property type="project" value="InterPro"/>
</dbReference>
<dbReference type="HOGENOM" id="CLU_100916_0_0_0"/>
<dbReference type="AlphaFoldDB" id="A0A068NM31"/>
<dbReference type="STRING" id="661478.OP10G_1109"/>
<evidence type="ECO:0000313" key="3">
    <source>
        <dbReference type="Proteomes" id="UP000027982"/>
    </source>
</evidence>
<accession>A0A068NM31</accession>
<dbReference type="InterPro" id="IPR036388">
    <property type="entry name" value="WH-like_DNA-bd_sf"/>
</dbReference>
<feature type="domain" description="HTH arsR-type" evidence="1">
    <location>
        <begin position="9"/>
        <end position="108"/>
    </location>
</feature>
<sequence>MEMTGDSRSKISLVTHPVRARVLLTLMRRELTTQEMADLLPDVSKTSLYRHIRELAEAGVIKVVGETAIRGTVEKRFAVQSNAVTFSNEDLLDAGHEEYLRLISGLLESVLAVVQGYLARKEPTLAEDTLFRVNAANLTDEEFWALRKQLTDLLSSARDNPAAPGRRRRVISLLAVPDEGPVSKEEAEK</sequence>
<dbReference type="KEGG" id="fgi:OP10G_1109"/>
<dbReference type="InterPro" id="IPR036390">
    <property type="entry name" value="WH_DNA-bd_sf"/>
</dbReference>
<evidence type="ECO:0000313" key="2">
    <source>
        <dbReference type="EMBL" id="AIE84477.1"/>
    </source>
</evidence>
<dbReference type="eggNOG" id="COG0640">
    <property type="taxonomic scope" value="Bacteria"/>
</dbReference>
<evidence type="ECO:0000259" key="1">
    <source>
        <dbReference type="SMART" id="SM00418"/>
    </source>
</evidence>
<protein>
    <submittedName>
        <fullName evidence="2">Putative transcriptional regulator</fullName>
    </submittedName>
</protein>
<dbReference type="InterPro" id="IPR011991">
    <property type="entry name" value="ArsR-like_HTH"/>
</dbReference>
<gene>
    <name evidence="2" type="ORF">OP10G_1109</name>
</gene>
<dbReference type="Gene3D" id="1.10.10.10">
    <property type="entry name" value="Winged helix-like DNA-binding domain superfamily/Winged helix DNA-binding domain"/>
    <property type="match status" value="1"/>
</dbReference>
<reference evidence="2 3" key="1">
    <citation type="journal article" date="2014" name="PLoS ONE">
        <title>The first complete genome sequence of the class fimbriimonadia in the phylum armatimonadetes.</title>
        <authorList>
            <person name="Hu Z.Y."/>
            <person name="Wang Y.Z."/>
            <person name="Im W.T."/>
            <person name="Wang S.Y."/>
            <person name="Zhao G.P."/>
            <person name="Zheng H.J."/>
            <person name="Quan Z.X."/>
        </authorList>
    </citation>
    <scope>NUCLEOTIDE SEQUENCE [LARGE SCALE GENOMIC DNA]</scope>
    <source>
        <strain evidence="2">Gsoil 348</strain>
    </source>
</reference>